<dbReference type="AlphaFoldDB" id="A0A183JB48"/>
<name>A0A183JB48_9BILA</name>
<accession>A0A183JB48</accession>
<protein>
    <submittedName>
        <fullName evidence="1">UAS domain-containing protein</fullName>
    </submittedName>
</protein>
<dbReference type="WBParaSite" id="SBAD_0001351201-mRNA-1">
    <property type="protein sequence ID" value="SBAD_0001351201-mRNA-1"/>
    <property type="gene ID" value="SBAD_0001351201"/>
</dbReference>
<proteinExistence type="predicted"/>
<sequence length="83" mass="10015">LFRSERLSNNAELWQRQREFFHRRWDDNNADRHRSSDSECDVTSELSESEDLAIIFVPDRTEADFRLNLNRYVNDPTLNFHIS</sequence>
<reference evidence="1" key="1">
    <citation type="submission" date="2016-06" db="UniProtKB">
        <authorList>
            <consortium name="WormBaseParasite"/>
        </authorList>
    </citation>
    <scope>IDENTIFICATION</scope>
</reference>
<organism evidence="1">
    <name type="scientific">Soboliphyme baturini</name>
    <dbReference type="NCBI Taxonomy" id="241478"/>
    <lineage>
        <taxon>Eukaryota</taxon>
        <taxon>Metazoa</taxon>
        <taxon>Ecdysozoa</taxon>
        <taxon>Nematoda</taxon>
        <taxon>Enoplea</taxon>
        <taxon>Dorylaimia</taxon>
        <taxon>Dioctophymatida</taxon>
        <taxon>Dioctophymatoidea</taxon>
        <taxon>Soboliphymatidae</taxon>
        <taxon>Soboliphyme</taxon>
    </lineage>
</organism>
<evidence type="ECO:0000313" key="1">
    <source>
        <dbReference type="WBParaSite" id="SBAD_0001351201-mRNA-1"/>
    </source>
</evidence>